<dbReference type="VEuPathDB" id="VectorBase:MDOMA2_008080"/>
<keyword evidence="6" id="KW-0675">Receptor</keyword>
<keyword evidence="2 6" id="KW-1003">Cell membrane</keyword>
<keyword evidence="4 6" id="KW-1133">Transmembrane helix</keyword>
<dbReference type="GO" id="GO:0007165">
    <property type="term" value="P:signal transduction"/>
    <property type="evidence" value="ECO:0007669"/>
    <property type="project" value="UniProtKB-KW"/>
</dbReference>
<feature type="transmembrane region" description="Helical" evidence="6">
    <location>
        <begin position="6"/>
        <end position="24"/>
    </location>
</feature>
<reference evidence="7" key="1">
    <citation type="submission" date="2020-05" db="UniProtKB">
        <authorList>
            <consortium name="EnsemblMetazoa"/>
        </authorList>
    </citation>
    <scope>IDENTIFICATION</scope>
    <source>
        <strain evidence="7">Aabys</strain>
    </source>
</reference>
<proteinExistence type="inferred from homology"/>
<comment type="similarity">
    <text evidence="6">Belongs to the insect chemoreceptor superfamily. Gustatory receptor (GR) family.</text>
</comment>
<dbReference type="Pfam" id="PF08395">
    <property type="entry name" value="7tm_7"/>
    <property type="match status" value="1"/>
</dbReference>
<feature type="transmembrane region" description="Helical" evidence="6">
    <location>
        <begin position="233"/>
        <end position="255"/>
    </location>
</feature>
<dbReference type="GO" id="GO:0005886">
    <property type="term" value="C:plasma membrane"/>
    <property type="evidence" value="ECO:0007669"/>
    <property type="project" value="UniProtKB-SubCell"/>
</dbReference>
<name>A0A1I8NKX1_MUSDO</name>
<keyword evidence="5 6" id="KW-0472">Membrane</keyword>
<sequence>MLQRWWFQDIVIFCIVVSSLTLYLDLAKRQVKHLRTWLKTLVYMPIIVIAILMPFSLEETFKMSHQYLSNPVIIYANNTTAMAKMVLFLVFALTMQGRDRNLEKWLETMIEIQTSYFDRYPSRGVAKDMSHRKWLYLSSGIAVLHYVLESIRSSIKNFATEDANIACFTFFLLLTLQHTLMLVHGTLLCHLRECFSVLNIQMAGKSHDPQLPFIYNRLRCQYRELNRLYGPSMLGVIVCLLLYNSMVGYVALVILLIPDVDGDSFRYLFGSLFYGFLLLHWYIYFMLCQKVETTIRDIDVILCEYAIDEGQESGKQLELLVFCRSLHQASVNFCGIIDINWSSLFCILAQTIAYIITLIQLDYVNLI</sequence>
<feature type="transmembrane region" description="Helical" evidence="6">
    <location>
        <begin position="267"/>
        <end position="287"/>
    </location>
</feature>
<dbReference type="GO" id="GO:0050909">
    <property type="term" value="P:sensory perception of taste"/>
    <property type="evidence" value="ECO:0007669"/>
    <property type="project" value="InterPro"/>
</dbReference>
<keyword evidence="6" id="KW-0807">Transducer</keyword>
<dbReference type="AlphaFoldDB" id="A0A1I8NKX1"/>
<comment type="function">
    <text evidence="6">Gustatory receptor which mediates acceptance or avoidance behavior, depending on its substrates.</text>
</comment>
<keyword evidence="3 6" id="KW-0812">Transmembrane</keyword>
<evidence type="ECO:0000313" key="7">
    <source>
        <dbReference type="EnsemblMetazoa" id="MDOA016808-PA"/>
    </source>
</evidence>
<dbReference type="InterPro" id="IPR013604">
    <property type="entry name" value="7TM_chemorcpt"/>
</dbReference>
<protein>
    <recommendedName>
        <fullName evidence="6">Gustatory receptor</fullName>
    </recommendedName>
</protein>
<evidence type="ECO:0000256" key="1">
    <source>
        <dbReference type="ARBA" id="ARBA00004651"/>
    </source>
</evidence>
<feature type="transmembrane region" description="Helical" evidence="6">
    <location>
        <begin position="72"/>
        <end position="94"/>
    </location>
</feature>
<evidence type="ECO:0000256" key="4">
    <source>
        <dbReference type="ARBA" id="ARBA00022989"/>
    </source>
</evidence>
<evidence type="ECO:0000256" key="2">
    <source>
        <dbReference type="ARBA" id="ARBA00022475"/>
    </source>
</evidence>
<feature type="transmembrane region" description="Helical" evidence="6">
    <location>
        <begin position="36"/>
        <end position="57"/>
    </location>
</feature>
<comment type="caution">
    <text evidence="6">Lacks conserved residue(s) required for the propagation of feature annotation.</text>
</comment>
<evidence type="ECO:0000256" key="6">
    <source>
        <dbReference type="RuleBase" id="RU363108"/>
    </source>
</evidence>
<dbReference type="EnsemblMetazoa" id="MDOA016808-RA">
    <property type="protein sequence ID" value="MDOA016808-PA"/>
    <property type="gene ID" value="MDOA016808"/>
</dbReference>
<dbReference type="VEuPathDB" id="VectorBase:MDOA016808"/>
<accession>A0A1I8NKX1</accession>
<organism evidence="7">
    <name type="scientific">Musca domestica</name>
    <name type="common">House fly</name>
    <dbReference type="NCBI Taxonomy" id="7370"/>
    <lineage>
        <taxon>Eukaryota</taxon>
        <taxon>Metazoa</taxon>
        <taxon>Ecdysozoa</taxon>
        <taxon>Arthropoda</taxon>
        <taxon>Hexapoda</taxon>
        <taxon>Insecta</taxon>
        <taxon>Pterygota</taxon>
        <taxon>Neoptera</taxon>
        <taxon>Endopterygota</taxon>
        <taxon>Diptera</taxon>
        <taxon>Brachycera</taxon>
        <taxon>Muscomorpha</taxon>
        <taxon>Muscoidea</taxon>
        <taxon>Muscidae</taxon>
        <taxon>Musca</taxon>
    </lineage>
</organism>
<gene>
    <name evidence="7" type="primary">105261504</name>
</gene>
<evidence type="ECO:0000256" key="3">
    <source>
        <dbReference type="ARBA" id="ARBA00022692"/>
    </source>
</evidence>
<evidence type="ECO:0000256" key="5">
    <source>
        <dbReference type="ARBA" id="ARBA00023136"/>
    </source>
</evidence>
<comment type="subcellular location">
    <subcellularLocation>
        <location evidence="1 6">Cell membrane</location>
        <topology evidence="1 6">Multi-pass membrane protein</topology>
    </subcellularLocation>
</comment>